<feature type="region of interest" description="Disordered" evidence="1">
    <location>
        <begin position="89"/>
        <end position="128"/>
    </location>
</feature>
<feature type="compositionally biased region" description="Polar residues" evidence="1">
    <location>
        <begin position="212"/>
        <end position="225"/>
    </location>
</feature>
<name>U7PKK0_SPOS1</name>
<dbReference type="OrthoDB" id="5397087at2759"/>
<dbReference type="AlphaFoldDB" id="U7PKK0"/>
<gene>
    <name evidence="2" type="ORF">HMPREF1624_08304</name>
</gene>
<dbReference type="HOGENOM" id="CLU_511079_0_0_1"/>
<dbReference type="STRING" id="1391915.U7PKK0"/>
<dbReference type="Proteomes" id="UP000018087">
    <property type="component" value="Unassembled WGS sequence"/>
</dbReference>
<protein>
    <submittedName>
        <fullName evidence="2">Uncharacterized protein</fullName>
    </submittedName>
</protein>
<evidence type="ECO:0000256" key="1">
    <source>
        <dbReference type="SAM" id="MobiDB-lite"/>
    </source>
</evidence>
<feature type="region of interest" description="Disordered" evidence="1">
    <location>
        <begin position="1"/>
        <end position="51"/>
    </location>
</feature>
<dbReference type="EMBL" id="KI440854">
    <property type="protein sequence ID" value="ERS95426.1"/>
    <property type="molecule type" value="Genomic_DNA"/>
</dbReference>
<accession>U7PKK0</accession>
<feature type="region of interest" description="Disordered" evidence="1">
    <location>
        <begin position="280"/>
        <end position="314"/>
    </location>
</feature>
<feature type="compositionally biased region" description="Low complexity" evidence="1">
    <location>
        <begin position="282"/>
        <end position="296"/>
    </location>
</feature>
<organism evidence="2 3">
    <name type="scientific">Sporothrix schenckii (strain ATCC 58251 / de Perez 2211183)</name>
    <name type="common">Rose-picker's disease fungus</name>
    <dbReference type="NCBI Taxonomy" id="1391915"/>
    <lineage>
        <taxon>Eukaryota</taxon>
        <taxon>Fungi</taxon>
        <taxon>Dikarya</taxon>
        <taxon>Ascomycota</taxon>
        <taxon>Pezizomycotina</taxon>
        <taxon>Sordariomycetes</taxon>
        <taxon>Sordariomycetidae</taxon>
        <taxon>Ophiostomatales</taxon>
        <taxon>Ophiostomataceae</taxon>
        <taxon>Sporothrix</taxon>
    </lineage>
</organism>
<dbReference type="eggNOG" id="ENOG502S5P0">
    <property type="taxonomic scope" value="Eukaryota"/>
</dbReference>
<feature type="region of interest" description="Disordered" evidence="1">
    <location>
        <begin position="145"/>
        <end position="237"/>
    </location>
</feature>
<evidence type="ECO:0000313" key="3">
    <source>
        <dbReference type="Proteomes" id="UP000018087"/>
    </source>
</evidence>
<proteinExistence type="predicted"/>
<sequence>MARGSTSPPQGTSPVSSTGSVHTQEPPRKSERSHEENQERAFIAASRRADRSIEARVQSARMASIIHKRRTGRSFKISEEIVLKEDMYEEEDDDLPRLRNNATRGYGSVDISNIPPGSTAEEQRARAQREAEINDLFARHFPNVSQKYQRPQQPPQPQQHPGPVQQQPHAATDPHTAEIQQQQMYQMPQQYRNQQQQQQPAGQYYQGQPQPFASQPHQQHFSGNEPSYFHHRDSVTSFAGSNDGSGIFPMASPHAIHASMGGGHPSRSNSVATGSEMMPVLSSASSSNDTGSNSGSQPMPVDMSTLPGNFTIPATAHDTFQSSVGNRFSQAALSPPLPGLKYNSTPTGTPSVSTPASQDSCSLAAVANHSPKPHIRRESSGIVLTTYGPNRTVTPVADPSKPIDTAAWAAAAGTAALTYPVLDPNASQQFVHGSAVSNPAVPDHMLWSMLSEDGTFPMPADPTAEMPFPLAMAMDDTVHQSMDFTSVPTSTFSSCHSVHTLVPGFSPEAMQEQFGSRIGTPDGGAGDPWNEWVHYQD</sequence>
<feature type="compositionally biased region" description="Polar residues" evidence="1">
    <location>
        <begin position="1"/>
        <end position="23"/>
    </location>
</feature>
<feature type="compositionally biased region" description="Basic and acidic residues" evidence="1">
    <location>
        <begin position="25"/>
        <end position="39"/>
    </location>
</feature>
<reference evidence="3" key="1">
    <citation type="journal article" date="2014" name="Genome Announc.">
        <title>Genome sequence of the pathogenic fungus Sporothrix schenckii (ATCC 58251).</title>
        <authorList>
            <person name="Cuomo C.A."/>
            <person name="Rodriguez-Del Valle N."/>
            <person name="Perez-Sanchez L."/>
            <person name="Abouelleil A."/>
            <person name="Goldberg J."/>
            <person name="Young S."/>
            <person name="Zeng Q."/>
            <person name="Birren B.W."/>
        </authorList>
    </citation>
    <scope>NUCLEOTIDE SEQUENCE [LARGE SCALE GENOMIC DNA]</scope>
    <source>
        <strain evidence="3">ATCC 58251 / de Perez 2211183</strain>
    </source>
</reference>
<evidence type="ECO:0000313" key="2">
    <source>
        <dbReference type="EMBL" id="ERS95426.1"/>
    </source>
</evidence>
<feature type="compositionally biased region" description="Low complexity" evidence="1">
    <location>
        <begin position="180"/>
        <end position="211"/>
    </location>
</feature>
<keyword evidence="3" id="KW-1185">Reference proteome</keyword>